<comment type="caution">
    <text evidence="2">The sequence shown here is derived from an EMBL/GenBank/DDBJ whole genome shotgun (WGS) entry which is preliminary data.</text>
</comment>
<feature type="region of interest" description="Disordered" evidence="1">
    <location>
        <begin position="1"/>
        <end position="29"/>
    </location>
</feature>
<protein>
    <submittedName>
        <fullName evidence="2">Uncharacterized protein</fullName>
    </submittedName>
</protein>
<evidence type="ECO:0000313" key="3">
    <source>
        <dbReference type="Proteomes" id="UP000187203"/>
    </source>
</evidence>
<dbReference type="EMBL" id="AWUE01003673">
    <property type="protein sequence ID" value="OMP13642.1"/>
    <property type="molecule type" value="Genomic_DNA"/>
</dbReference>
<evidence type="ECO:0000256" key="1">
    <source>
        <dbReference type="SAM" id="MobiDB-lite"/>
    </source>
</evidence>
<feature type="compositionally biased region" description="Basic and acidic residues" evidence="1">
    <location>
        <begin position="8"/>
        <end position="19"/>
    </location>
</feature>
<dbReference type="Proteomes" id="UP000187203">
    <property type="component" value="Unassembled WGS sequence"/>
</dbReference>
<organism evidence="2 3">
    <name type="scientific">Corchorus olitorius</name>
    <dbReference type="NCBI Taxonomy" id="93759"/>
    <lineage>
        <taxon>Eukaryota</taxon>
        <taxon>Viridiplantae</taxon>
        <taxon>Streptophyta</taxon>
        <taxon>Embryophyta</taxon>
        <taxon>Tracheophyta</taxon>
        <taxon>Spermatophyta</taxon>
        <taxon>Magnoliopsida</taxon>
        <taxon>eudicotyledons</taxon>
        <taxon>Gunneridae</taxon>
        <taxon>Pentapetalae</taxon>
        <taxon>rosids</taxon>
        <taxon>malvids</taxon>
        <taxon>Malvales</taxon>
        <taxon>Malvaceae</taxon>
        <taxon>Grewioideae</taxon>
        <taxon>Apeibeae</taxon>
        <taxon>Corchorus</taxon>
    </lineage>
</organism>
<dbReference type="AlphaFoldDB" id="A0A1R3L2S5"/>
<reference evidence="3" key="1">
    <citation type="submission" date="2013-09" db="EMBL/GenBank/DDBJ databases">
        <title>Corchorus olitorius genome sequencing.</title>
        <authorList>
            <person name="Alam M."/>
            <person name="Haque M.S."/>
            <person name="Islam M.S."/>
            <person name="Emdad E.M."/>
            <person name="Islam M.M."/>
            <person name="Ahmed B."/>
            <person name="Halim A."/>
            <person name="Hossen Q.M.M."/>
            <person name="Hossain M.Z."/>
            <person name="Ahmed R."/>
            <person name="Khan M.M."/>
            <person name="Islam R."/>
            <person name="Rashid M.M."/>
            <person name="Khan S.A."/>
            <person name="Rahman M.S."/>
            <person name="Alam M."/>
            <person name="Yahiya A.S."/>
            <person name="Khan M.S."/>
            <person name="Azam M.S."/>
            <person name="Haque T."/>
            <person name="Lashkar M.Z.H."/>
            <person name="Akhand A.I."/>
            <person name="Morshed G."/>
            <person name="Roy S."/>
            <person name="Uddin K.S."/>
            <person name="Rabeya T."/>
            <person name="Hossain A.S."/>
            <person name="Chowdhury A."/>
            <person name="Snigdha A.R."/>
            <person name="Mortoza M.S."/>
            <person name="Matin S.A."/>
            <person name="Hoque S.M.E."/>
            <person name="Islam M.K."/>
            <person name="Roy D.K."/>
            <person name="Haider R."/>
            <person name="Moosa M.M."/>
            <person name="Elias S.M."/>
            <person name="Hasan A.M."/>
            <person name="Jahan S."/>
            <person name="Shafiuddin M."/>
            <person name="Mahmood N."/>
            <person name="Shommy N.S."/>
        </authorList>
    </citation>
    <scope>NUCLEOTIDE SEQUENCE [LARGE SCALE GENOMIC DNA]</scope>
    <source>
        <strain evidence="3">cv. O-4</strain>
    </source>
</reference>
<gene>
    <name evidence="2" type="ORF">COLO4_01244</name>
</gene>
<proteinExistence type="predicted"/>
<accession>A0A1R3L2S5</accession>
<name>A0A1R3L2S5_9ROSI</name>
<evidence type="ECO:0000313" key="2">
    <source>
        <dbReference type="EMBL" id="OMP13642.1"/>
    </source>
</evidence>
<sequence>MDSVSETMNDKPNESESRKLGKTPKPEANTRIVPLRVQIPIPSPINFGSLIKILKLESPLLKKEFKGESLPRKMLSPTCSAFLISLIGYFMIGNAPSLACL</sequence>
<keyword evidence="3" id="KW-1185">Reference proteome</keyword>